<name>A0A392V1U5_9FABA</name>
<comment type="caution">
    <text evidence="1">The sequence shown here is derived from an EMBL/GenBank/DDBJ whole genome shotgun (WGS) entry which is preliminary data.</text>
</comment>
<organism evidence="1 2">
    <name type="scientific">Trifolium medium</name>
    <dbReference type="NCBI Taxonomy" id="97028"/>
    <lineage>
        <taxon>Eukaryota</taxon>
        <taxon>Viridiplantae</taxon>
        <taxon>Streptophyta</taxon>
        <taxon>Embryophyta</taxon>
        <taxon>Tracheophyta</taxon>
        <taxon>Spermatophyta</taxon>
        <taxon>Magnoliopsida</taxon>
        <taxon>eudicotyledons</taxon>
        <taxon>Gunneridae</taxon>
        <taxon>Pentapetalae</taxon>
        <taxon>rosids</taxon>
        <taxon>fabids</taxon>
        <taxon>Fabales</taxon>
        <taxon>Fabaceae</taxon>
        <taxon>Papilionoideae</taxon>
        <taxon>50 kb inversion clade</taxon>
        <taxon>NPAAA clade</taxon>
        <taxon>Hologalegina</taxon>
        <taxon>IRL clade</taxon>
        <taxon>Trifolieae</taxon>
        <taxon>Trifolium</taxon>
    </lineage>
</organism>
<dbReference type="AlphaFoldDB" id="A0A392V1U5"/>
<accession>A0A392V1U5</accession>
<sequence length="62" mass="7140">MVGERGEDRERRRPPWVGCHTVASLPETYRHGGPATGIWTVRWLAAGNHDHQLVFLLFMRNT</sequence>
<dbReference type="EMBL" id="LXQA011017706">
    <property type="protein sequence ID" value="MCI81382.1"/>
    <property type="molecule type" value="Genomic_DNA"/>
</dbReference>
<protein>
    <submittedName>
        <fullName evidence="1">Uncharacterized protein</fullName>
    </submittedName>
</protein>
<dbReference type="Proteomes" id="UP000265520">
    <property type="component" value="Unassembled WGS sequence"/>
</dbReference>
<keyword evidence="2" id="KW-1185">Reference proteome</keyword>
<evidence type="ECO:0000313" key="2">
    <source>
        <dbReference type="Proteomes" id="UP000265520"/>
    </source>
</evidence>
<proteinExistence type="predicted"/>
<evidence type="ECO:0000313" key="1">
    <source>
        <dbReference type="EMBL" id="MCI81382.1"/>
    </source>
</evidence>
<reference evidence="1 2" key="1">
    <citation type="journal article" date="2018" name="Front. Plant Sci.">
        <title>Red Clover (Trifolium pratense) and Zigzag Clover (T. medium) - A Picture of Genomic Similarities and Differences.</title>
        <authorList>
            <person name="Dluhosova J."/>
            <person name="Istvanek J."/>
            <person name="Nedelnik J."/>
            <person name="Repkova J."/>
        </authorList>
    </citation>
    <scope>NUCLEOTIDE SEQUENCE [LARGE SCALE GENOMIC DNA]</scope>
    <source>
        <strain evidence="2">cv. 10/8</strain>
        <tissue evidence="1">Leaf</tissue>
    </source>
</reference>